<name>A0A0E3RML3_METMZ</name>
<organism evidence="10 11">
    <name type="scientific">Methanosarcina mazei LYC</name>
    <dbReference type="NCBI Taxonomy" id="1434114"/>
    <lineage>
        <taxon>Archaea</taxon>
        <taxon>Methanobacteriati</taxon>
        <taxon>Methanobacteriota</taxon>
        <taxon>Stenosarchaea group</taxon>
        <taxon>Methanomicrobia</taxon>
        <taxon>Methanosarcinales</taxon>
        <taxon>Methanosarcinaceae</taxon>
        <taxon>Methanosarcina</taxon>
    </lineage>
</organism>
<evidence type="ECO:0000256" key="4">
    <source>
        <dbReference type="ARBA" id="ARBA00022692"/>
    </source>
</evidence>
<accession>A0A0E3RML3</accession>
<keyword evidence="5 7" id="KW-1133">Transmembrane helix</keyword>
<feature type="transmembrane region" description="Helical" evidence="7">
    <location>
        <begin position="80"/>
        <end position="100"/>
    </location>
</feature>
<comment type="similarity">
    <text evidence="2">Belongs to the cation diffusion facilitator (CDF) transporter (TC 2.A.4) family.</text>
</comment>
<dbReference type="EMBL" id="CP009513">
    <property type="protein sequence ID" value="AKB68214.1"/>
    <property type="molecule type" value="Genomic_DNA"/>
</dbReference>
<dbReference type="GO" id="GO:0015093">
    <property type="term" value="F:ferrous iron transmembrane transporter activity"/>
    <property type="evidence" value="ECO:0007669"/>
    <property type="project" value="TreeGrafter"/>
</dbReference>
<dbReference type="PATRIC" id="fig|1434114.4.peg.2112"/>
<evidence type="ECO:0000313" key="11">
    <source>
        <dbReference type="Proteomes" id="UP000033063"/>
    </source>
</evidence>
<protein>
    <submittedName>
        <fullName evidence="10">Cobalt-zinc-cadmium resistance protein</fullName>
    </submittedName>
</protein>
<keyword evidence="4 7" id="KW-0812">Transmembrane</keyword>
<feature type="transmembrane region" description="Helical" evidence="7">
    <location>
        <begin position="157"/>
        <end position="190"/>
    </location>
</feature>
<dbReference type="SUPFAM" id="SSF161111">
    <property type="entry name" value="Cation efflux protein transmembrane domain-like"/>
    <property type="match status" value="1"/>
</dbReference>
<dbReference type="PANTHER" id="PTHR43840">
    <property type="entry name" value="MITOCHONDRIAL METAL TRANSPORTER 1-RELATED"/>
    <property type="match status" value="1"/>
</dbReference>
<keyword evidence="6 7" id="KW-0472">Membrane</keyword>
<dbReference type="AlphaFoldDB" id="A0A0E3RML3"/>
<evidence type="ECO:0000256" key="7">
    <source>
        <dbReference type="SAM" id="Phobius"/>
    </source>
</evidence>
<sequence>MLERFTKIQRVLVYVLFLNLAVSFAKIIYGTLTGALSMVADGYHSLFDGVSNIVGLAGSFIASRPPDSGHPYGHQKYETVASIFIAILLLYVGFEIFHSALDRFLVKSTPEVTNVSYLVMFGTMFINYLVTRYEHRQGVSLRSQVLIADSMHTKSDIYVSLSVIVSLVAIGLGFPIMDLLVALVIAFLIFRAGYEIMKESSRSLLDVSRIEEKEICELIMGIEGVKGCHNIRTRGSMGDIKVDMHLLVQSDMSIEDAHLISQRVSEKLKSEYKDISDVVIHLGSSLPHSQESHSKKIS</sequence>
<evidence type="ECO:0000259" key="9">
    <source>
        <dbReference type="Pfam" id="PF16916"/>
    </source>
</evidence>
<evidence type="ECO:0000256" key="2">
    <source>
        <dbReference type="ARBA" id="ARBA00008114"/>
    </source>
</evidence>
<feature type="domain" description="Cation efflux protein cytoplasmic" evidence="9">
    <location>
        <begin position="209"/>
        <end position="282"/>
    </location>
</feature>
<dbReference type="InterPro" id="IPR050291">
    <property type="entry name" value="CDF_Transporter"/>
</dbReference>
<gene>
    <name evidence="10" type="ORF">MSMAL_1671</name>
</gene>
<dbReference type="InterPro" id="IPR027469">
    <property type="entry name" value="Cation_efflux_TMD_sf"/>
</dbReference>
<dbReference type="InterPro" id="IPR027470">
    <property type="entry name" value="Cation_efflux_CTD"/>
</dbReference>
<dbReference type="RefSeq" id="WP_048040508.1">
    <property type="nucleotide sequence ID" value="NZ_CP009513.1"/>
</dbReference>
<dbReference type="SUPFAM" id="SSF160240">
    <property type="entry name" value="Cation efflux protein cytoplasmic domain-like"/>
    <property type="match status" value="1"/>
</dbReference>
<proteinExistence type="inferred from homology"/>
<comment type="subcellular location">
    <subcellularLocation>
        <location evidence="1">Membrane</location>
        <topology evidence="1">Multi-pass membrane protein</topology>
    </subcellularLocation>
</comment>
<dbReference type="PANTHER" id="PTHR43840:SF15">
    <property type="entry name" value="MITOCHONDRIAL METAL TRANSPORTER 1-RELATED"/>
    <property type="match status" value="1"/>
</dbReference>
<dbReference type="NCBIfam" id="TIGR01297">
    <property type="entry name" value="CDF"/>
    <property type="match status" value="1"/>
</dbReference>
<dbReference type="Gene3D" id="3.30.70.1350">
    <property type="entry name" value="Cation efflux protein, cytoplasmic domain"/>
    <property type="match status" value="1"/>
</dbReference>
<reference evidence="10 11" key="1">
    <citation type="submission" date="2014-07" db="EMBL/GenBank/DDBJ databases">
        <title>Methanogenic archaea and the global carbon cycle.</title>
        <authorList>
            <person name="Henriksen J.R."/>
            <person name="Luke J."/>
            <person name="Reinhart S."/>
            <person name="Benedict M.N."/>
            <person name="Youngblut N.D."/>
            <person name="Metcalf M.E."/>
            <person name="Whitaker R.J."/>
            <person name="Metcalf W.W."/>
        </authorList>
    </citation>
    <scope>NUCLEOTIDE SEQUENCE [LARGE SCALE GENOMIC DNA]</scope>
    <source>
        <strain evidence="10 11">LYC</strain>
    </source>
</reference>
<dbReference type="Gene3D" id="1.20.1510.10">
    <property type="entry name" value="Cation efflux protein transmembrane domain"/>
    <property type="match status" value="1"/>
</dbReference>
<dbReference type="InterPro" id="IPR058533">
    <property type="entry name" value="Cation_efflux_TM"/>
</dbReference>
<dbReference type="Pfam" id="PF01545">
    <property type="entry name" value="Cation_efflux"/>
    <property type="match status" value="1"/>
</dbReference>
<feature type="transmembrane region" description="Helical" evidence="7">
    <location>
        <begin position="12"/>
        <end position="32"/>
    </location>
</feature>
<evidence type="ECO:0000256" key="6">
    <source>
        <dbReference type="ARBA" id="ARBA00023136"/>
    </source>
</evidence>
<dbReference type="GO" id="GO:0005886">
    <property type="term" value="C:plasma membrane"/>
    <property type="evidence" value="ECO:0007669"/>
    <property type="project" value="TreeGrafter"/>
</dbReference>
<dbReference type="GO" id="GO:0015341">
    <property type="term" value="F:zinc efflux antiporter activity"/>
    <property type="evidence" value="ECO:0007669"/>
    <property type="project" value="TreeGrafter"/>
</dbReference>
<dbReference type="GO" id="GO:0015086">
    <property type="term" value="F:cadmium ion transmembrane transporter activity"/>
    <property type="evidence" value="ECO:0007669"/>
    <property type="project" value="TreeGrafter"/>
</dbReference>
<evidence type="ECO:0000259" key="8">
    <source>
        <dbReference type="Pfam" id="PF01545"/>
    </source>
</evidence>
<feature type="transmembrane region" description="Helical" evidence="7">
    <location>
        <begin position="112"/>
        <end position="130"/>
    </location>
</feature>
<dbReference type="HOGENOM" id="CLU_013430_3_2_2"/>
<dbReference type="InterPro" id="IPR002524">
    <property type="entry name" value="Cation_efflux"/>
</dbReference>
<evidence type="ECO:0000256" key="3">
    <source>
        <dbReference type="ARBA" id="ARBA00022448"/>
    </source>
</evidence>
<evidence type="ECO:0000256" key="5">
    <source>
        <dbReference type="ARBA" id="ARBA00022989"/>
    </source>
</evidence>
<evidence type="ECO:0000256" key="1">
    <source>
        <dbReference type="ARBA" id="ARBA00004141"/>
    </source>
</evidence>
<dbReference type="InterPro" id="IPR036837">
    <property type="entry name" value="Cation_efflux_CTD_sf"/>
</dbReference>
<dbReference type="Pfam" id="PF16916">
    <property type="entry name" value="ZT_dimer"/>
    <property type="match status" value="1"/>
</dbReference>
<dbReference type="GO" id="GO:0006882">
    <property type="term" value="P:intracellular zinc ion homeostasis"/>
    <property type="evidence" value="ECO:0007669"/>
    <property type="project" value="TreeGrafter"/>
</dbReference>
<dbReference type="Proteomes" id="UP000033063">
    <property type="component" value="Chromosome"/>
</dbReference>
<dbReference type="FunFam" id="1.20.1510.10:FF:000006">
    <property type="entry name" value="Divalent cation efflux transporter"/>
    <property type="match status" value="1"/>
</dbReference>
<dbReference type="GeneID" id="24877912"/>
<keyword evidence="3" id="KW-0813">Transport</keyword>
<evidence type="ECO:0000313" key="10">
    <source>
        <dbReference type="EMBL" id="AKB68214.1"/>
    </source>
</evidence>
<feature type="domain" description="Cation efflux protein transmembrane" evidence="8">
    <location>
        <begin position="13"/>
        <end position="205"/>
    </location>
</feature>